<dbReference type="Proteomes" id="UP001566132">
    <property type="component" value="Unassembled WGS sequence"/>
</dbReference>
<comment type="caution">
    <text evidence="1">The sequence shown here is derived from an EMBL/GenBank/DDBJ whole genome shotgun (WGS) entry which is preliminary data.</text>
</comment>
<proteinExistence type="predicted"/>
<organism evidence="1 2">
    <name type="scientific">Hypothenemus hampei</name>
    <name type="common">Coffee berry borer</name>
    <dbReference type="NCBI Taxonomy" id="57062"/>
    <lineage>
        <taxon>Eukaryota</taxon>
        <taxon>Metazoa</taxon>
        <taxon>Ecdysozoa</taxon>
        <taxon>Arthropoda</taxon>
        <taxon>Hexapoda</taxon>
        <taxon>Insecta</taxon>
        <taxon>Pterygota</taxon>
        <taxon>Neoptera</taxon>
        <taxon>Endopterygota</taxon>
        <taxon>Coleoptera</taxon>
        <taxon>Polyphaga</taxon>
        <taxon>Cucujiformia</taxon>
        <taxon>Curculionidae</taxon>
        <taxon>Scolytinae</taxon>
        <taxon>Hypothenemus</taxon>
    </lineage>
</organism>
<evidence type="ECO:0000313" key="1">
    <source>
        <dbReference type="EMBL" id="KAL1489125.1"/>
    </source>
</evidence>
<reference evidence="1 2" key="1">
    <citation type="submission" date="2024-05" db="EMBL/GenBank/DDBJ databases">
        <title>Genetic variation in Jamaican populations of the coffee berry borer (Hypothenemus hampei).</title>
        <authorList>
            <person name="Errbii M."/>
            <person name="Myrie A."/>
        </authorList>
    </citation>
    <scope>NUCLEOTIDE SEQUENCE [LARGE SCALE GENOMIC DNA]</scope>
    <source>
        <strain evidence="1">JA-Hopewell-2020-01-JO</strain>
        <tissue evidence="1">Whole body</tissue>
    </source>
</reference>
<name>A0ABD1E3H8_HYPHA</name>
<gene>
    <name evidence="1" type="ORF">ABEB36_014068</name>
</gene>
<accession>A0ABD1E3H8</accession>
<keyword evidence="2" id="KW-1185">Reference proteome</keyword>
<protein>
    <submittedName>
        <fullName evidence="1">Uncharacterized protein</fullName>
    </submittedName>
</protein>
<sequence>MIRPHEDFKLYREHKSRKCSREKTNEDMLNWFLISSDPVITEERVLPKKELQHLSEEAKALLEIYNDLPKISQLPLVLKIHTIGFPSYLYSNLKIHRYF</sequence>
<dbReference type="AlphaFoldDB" id="A0ABD1E3H8"/>
<evidence type="ECO:0000313" key="2">
    <source>
        <dbReference type="Proteomes" id="UP001566132"/>
    </source>
</evidence>
<dbReference type="EMBL" id="JBDJPC010000012">
    <property type="protein sequence ID" value="KAL1489125.1"/>
    <property type="molecule type" value="Genomic_DNA"/>
</dbReference>